<comment type="similarity">
    <text evidence="1">Belongs to the sirtuin family. Class I subfamily.</text>
</comment>
<dbReference type="CDD" id="cd01407">
    <property type="entry name" value="SIR2-fam"/>
    <property type="match status" value="1"/>
</dbReference>
<dbReference type="InterPro" id="IPR050134">
    <property type="entry name" value="NAD-dep_sirtuin_deacylases"/>
</dbReference>
<sequence length="561" mass="63467">MTKGIKLENKKIKLLTSDQRAMSFDEESLSMNKMRKKDSANTKNKSATNSPKNIPTKASRSKSTPAFTSESLQTKKLHHILQLNSEDEKIANIHKVLSKSRKVLVLTGAGISCNAGIPDFRSSDGLYNLVKREHPNVSLGSGKEMFDISLFRDELKISVWATFMEKLYSSCKLAKPTKTHKFIAHLKNRGKLLRCYTQNIDGLEEMLGLELSSEQPVEEIFTKGNKVSQESSTLVRQNSFTSFSNAKWKNYDVVQLHGDLNKLSCTRCFHVFNWSRYWARSFRRGELPVCPHCENIQLKRLEQGKRVIDHHGMLRPNIVLYGENHPSGDVISQGLNLDILRGKPDFFIIMGTSLKVDGVKKVVRQVSKQVHERGGLVILINKSSVGDSTWNGCIDYQIWEDCDEWVSFLNDQQPDFFKTQKEVDKLRQLKREASELRKQKLVEKRKAKEQESLKTPPTTPIRDENKGKIMRPVSSDSSIASSLSSSDSDSDSDSGNRKHLQSLKRKLLPPSKSQTSTKKLKLNLKEVVISDAESDEDPAMSLSGQLYIKKETRTLTSTSSS</sequence>
<gene>
    <name evidence="8" type="primary">HST3</name>
    <name evidence="8" type="ORF">C6P45_003240</name>
</gene>
<name>A0A9P6WC77_MAUEX</name>
<keyword evidence="4" id="KW-0520">NAD</keyword>
<evidence type="ECO:0000256" key="6">
    <source>
        <dbReference type="SAM" id="MobiDB-lite"/>
    </source>
</evidence>
<dbReference type="AlphaFoldDB" id="A0A9P6WC77"/>
<accession>A0A9P6WC77</accession>
<feature type="binding site" evidence="5">
    <location>
        <position position="268"/>
    </location>
    <ligand>
        <name>Zn(2+)</name>
        <dbReference type="ChEBI" id="CHEBI:29105"/>
    </ligand>
</feature>
<evidence type="ECO:0000313" key="9">
    <source>
        <dbReference type="Proteomes" id="UP000750334"/>
    </source>
</evidence>
<evidence type="ECO:0000313" key="8">
    <source>
        <dbReference type="EMBL" id="KAG0669845.1"/>
    </source>
</evidence>
<feature type="binding site" evidence="5">
    <location>
        <position position="290"/>
    </location>
    <ligand>
        <name>Zn(2+)</name>
        <dbReference type="ChEBI" id="CHEBI:29105"/>
    </ligand>
</feature>
<keyword evidence="5" id="KW-0479">Metal-binding</keyword>
<dbReference type="SUPFAM" id="SSF52467">
    <property type="entry name" value="DHS-like NAD/FAD-binding domain"/>
    <property type="match status" value="1"/>
</dbReference>
<keyword evidence="3" id="KW-0808">Transferase</keyword>
<proteinExistence type="inferred from homology"/>
<dbReference type="PANTHER" id="PTHR11085">
    <property type="entry name" value="NAD-DEPENDENT PROTEIN DEACYLASE SIRTUIN-5, MITOCHONDRIAL-RELATED"/>
    <property type="match status" value="1"/>
</dbReference>
<comment type="caution">
    <text evidence="8">The sequence shown here is derived from an EMBL/GenBank/DDBJ whole genome shotgun (WGS) entry which is preliminary data.</text>
</comment>
<feature type="compositionally biased region" description="Basic and acidic residues" evidence="6">
    <location>
        <begin position="437"/>
        <end position="452"/>
    </location>
</feature>
<feature type="compositionally biased region" description="Basic residues" evidence="6">
    <location>
        <begin position="497"/>
        <end position="507"/>
    </location>
</feature>
<dbReference type="GO" id="GO:0070403">
    <property type="term" value="F:NAD+ binding"/>
    <property type="evidence" value="ECO:0007669"/>
    <property type="project" value="InterPro"/>
</dbReference>
<protein>
    <submittedName>
        <fullName evidence="8">NAD-dependent deacetylase hst3</fullName>
    </submittedName>
</protein>
<dbReference type="GO" id="GO:0017136">
    <property type="term" value="F:histone deacetylase activity, NAD-dependent"/>
    <property type="evidence" value="ECO:0007669"/>
    <property type="project" value="TreeGrafter"/>
</dbReference>
<feature type="binding site" evidence="5">
    <location>
        <position position="265"/>
    </location>
    <ligand>
        <name>Zn(2+)</name>
        <dbReference type="ChEBI" id="CHEBI:29105"/>
    </ligand>
</feature>
<reference evidence="8 9" key="1">
    <citation type="submission" date="2020-11" db="EMBL/GenBank/DDBJ databases">
        <title>Kefir isolates.</title>
        <authorList>
            <person name="Marcisauskas S."/>
            <person name="Kim Y."/>
            <person name="Blasche S."/>
        </authorList>
    </citation>
    <scope>NUCLEOTIDE SEQUENCE [LARGE SCALE GENOMIC DNA]</scope>
    <source>
        <strain evidence="8 9">OG2</strain>
    </source>
</reference>
<dbReference type="Pfam" id="PF02146">
    <property type="entry name" value="SIR2"/>
    <property type="match status" value="2"/>
</dbReference>
<feature type="compositionally biased region" description="Low complexity" evidence="6">
    <location>
        <begin position="474"/>
        <end position="487"/>
    </location>
</feature>
<dbReference type="Gene3D" id="3.30.1600.10">
    <property type="entry name" value="SIR2/SIRT2 'Small Domain"/>
    <property type="match status" value="1"/>
</dbReference>
<feature type="region of interest" description="Disordered" evidence="6">
    <location>
        <begin position="23"/>
        <end position="71"/>
    </location>
</feature>
<keyword evidence="5" id="KW-0862">Zinc</keyword>
<dbReference type="PROSITE" id="PS50305">
    <property type="entry name" value="SIRTUIN"/>
    <property type="match status" value="1"/>
</dbReference>
<dbReference type="GO" id="GO:0046872">
    <property type="term" value="F:metal ion binding"/>
    <property type="evidence" value="ECO:0007669"/>
    <property type="project" value="UniProtKB-KW"/>
</dbReference>
<dbReference type="OrthoDB" id="2919105at2759"/>
<evidence type="ECO:0000256" key="3">
    <source>
        <dbReference type="ARBA" id="ARBA00022679"/>
    </source>
</evidence>
<evidence type="ECO:0000256" key="2">
    <source>
        <dbReference type="ARBA" id="ARBA00022491"/>
    </source>
</evidence>
<evidence type="ECO:0000256" key="5">
    <source>
        <dbReference type="PROSITE-ProRule" id="PRU00236"/>
    </source>
</evidence>
<keyword evidence="9" id="KW-1185">Reference proteome</keyword>
<keyword evidence="2" id="KW-0678">Repressor</keyword>
<dbReference type="InterPro" id="IPR029035">
    <property type="entry name" value="DHS-like_NAD/FAD-binding_dom"/>
</dbReference>
<evidence type="ECO:0000256" key="4">
    <source>
        <dbReference type="ARBA" id="ARBA00023027"/>
    </source>
</evidence>
<dbReference type="Gene3D" id="3.40.50.1220">
    <property type="entry name" value="TPP-binding domain"/>
    <property type="match status" value="1"/>
</dbReference>
<evidence type="ECO:0000256" key="1">
    <source>
        <dbReference type="ARBA" id="ARBA00006924"/>
    </source>
</evidence>
<dbReference type="InterPro" id="IPR026590">
    <property type="entry name" value="Ssirtuin_cat_dom"/>
</dbReference>
<dbReference type="Proteomes" id="UP000750334">
    <property type="component" value="Unassembled WGS sequence"/>
</dbReference>
<dbReference type="PANTHER" id="PTHR11085:SF8">
    <property type="entry name" value="NAD-DEPENDENT HISTONE DEACETYLASE HST3"/>
    <property type="match status" value="1"/>
</dbReference>
<dbReference type="InterPro" id="IPR026591">
    <property type="entry name" value="Sirtuin_cat_small_dom_sf"/>
</dbReference>
<feature type="active site" description="Proton acceptor" evidence="5">
    <location>
        <position position="257"/>
    </location>
</feature>
<feature type="domain" description="Deacetylase sirtuin-type" evidence="7">
    <location>
        <begin position="83"/>
        <end position="439"/>
    </location>
</feature>
<dbReference type="GO" id="GO:0005634">
    <property type="term" value="C:nucleus"/>
    <property type="evidence" value="ECO:0007669"/>
    <property type="project" value="TreeGrafter"/>
</dbReference>
<feature type="compositionally biased region" description="Polar residues" evidence="6">
    <location>
        <begin position="41"/>
        <end position="71"/>
    </location>
</feature>
<dbReference type="InterPro" id="IPR003000">
    <property type="entry name" value="Sirtuin"/>
</dbReference>
<dbReference type="EMBL" id="PUHR01000032">
    <property type="protein sequence ID" value="KAG0669845.1"/>
    <property type="molecule type" value="Genomic_DNA"/>
</dbReference>
<feature type="binding site" evidence="5">
    <location>
        <position position="293"/>
    </location>
    <ligand>
        <name>Zn(2+)</name>
        <dbReference type="ChEBI" id="CHEBI:29105"/>
    </ligand>
</feature>
<organism evidence="8 9">
    <name type="scientific">Maudiozyma exigua</name>
    <name type="common">Yeast</name>
    <name type="synonym">Kazachstania exigua</name>
    <dbReference type="NCBI Taxonomy" id="34358"/>
    <lineage>
        <taxon>Eukaryota</taxon>
        <taxon>Fungi</taxon>
        <taxon>Dikarya</taxon>
        <taxon>Ascomycota</taxon>
        <taxon>Saccharomycotina</taxon>
        <taxon>Saccharomycetes</taxon>
        <taxon>Saccharomycetales</taxon>
        <taxon>Saccharomycetaceae</taxon>
        <taxon>Maudiozyma</taxon>
    </lineage>
</organism>
<feature type="region of interest" description="Disordered" evidence="6">
    <location>
        <begin position="437"/>
        <end position="520"/>
    </location>
</feature>
<evidence type="ECO:0000259" key="7">
    <source>
        <dbReference type="PROSITE" id="PS50305"/>
    </source>
</evidence>